<evidence type="ECO:0000313" key="7">
    <source>
        <dbReference type="Proteomes" id="UP000253032"/>
    </source>
</evidence>
<reference evidence="6 7" key="1">
    <citation type="journal article" date="2018" name="Microbiome">
        <title>Fine metagenomic profile of the Mediterranean stratified and mixed water columns revealed by assembly and recruitment.</title>
        <authorList>
            <person name="Haro-Moreno J.M."/>
            <person name="Lopez-Perez M."/>
            <person name="De La Torre J.R."/>
            <person name="Picazo A."/>
            <person name="Camacho A."/>
            <person name="Rodriguez-Valera F."/>
        </authorList>
    </citation>
    <scope>NUCLEOTIDE SEQUENCE [LARGE SCALE GENOMIC DNA]</scope>
    <source>
        <strain evidence="6">MED-G84</strain>
    </source>
</reference>
<dbReference type="InterPro" id="IPR017871">
    <property type="entry name" value="ABC_transporter-like_CS"/>
</dbReference>
<accession>A0A368BNT6</accession>
<dbReference type="InterPro" id="IPR003593">
    <property type="entry name" value="AAA+_ATPase"/>
</dbReference>
<evidence type="ECO:0000259" key="5">
    <source>
        <dbReference type="PROSITE" id="PS50893"/>
    </source>
</evidence>
<evidence type="ECO:0000256" key="2">
    <source>
        <dbReference type="ARBA" id="ARBA00022448"/>
    </source>
</evidence>
<keyword evidence="3" id="KW-0547">Nucleotide-binding</keyword>
<comment type="similarity">
    <text evidence="1">Belongs to the ABC transporter superfamily.</text>
</comment>
<protein>
    <submittedName>
        <fullName evidence="6">ABC transporter ATP-binding protein</fullName>
    </submittedName>
</protein>
<evidence type="ECO:0000256" key="1">
    <source>
        <dbReference type="ARBA" id="ARBA00005417"/>
    </source>
</evidence>
<keyword evidence="2" id="KW-0813">Transport</keyword>
<dbReference type="PANTHER" id="PTHR42798">
    <property type="entry name" value="LIPOPROTEIN-RELEASING SYSTEM ATP-BINDING PROTEIN LOLD"/>
    <property type="match status" value="1"/>
</dbReference>
<dbReference type="PROSITE" id="PS00211">
    <property type="entry name" value="ABC_TRANSPORTER_1"/>
    <property type="match status" value="1"/>
</dbReference>
<comment type="caution">
    <text evidence="6">The sequence shown here is derived from an EMBL/GenBank/DDBJ whole genome shotgun (WGS) entry which is preliminary data.</text>
</comment>
<dbReference type="Pfam" id="PF00005">
    <property type="entry name" value="ABC_tran"/>
    <property type="match status" value="1"/>
</dbReference>
<dbReference type="GO" id="GO:0005524">
    <property type="term" value="F:ATP binding"/>
    <property type="evidence" value="ECO:0007669"/>
    <property type="project" value="UniProtKB-KW"/>
</dbReference>
<evidence type="ECO:0000313" key="6">
    <source>
        <dbReference type="EMBL" id="RCL38911.1"/>
    </source>
</evidence>
<dbReference type="GO" id="GO:0016887">
    <property type="term" value="F:ATP hydrolysis activity"/>
    <property type="evidence" value="ECO:0007669"/>
    <property type="project" value="InterPro"/>
</dbReference>
<dbReference type="Proteomes" id="UP000253032">
    <property type="component" value="Unassembled WGS sequence"/>
</dbReference>
<dbReference type="SUPFAM" id="SSF52540">
    <property type="entry name" value="P-loop containing nucleoside triphosphate hydrolases"/>
    <property type="match status" value="1"/>
</dbReference>
<organism evidence="6 7">
    <name type="scientific">SAR86 cluster bacterium</name>
    <dbReference type="NCBI Taxonomy" id="2030880"/>
    <lineage>
        <taxon>Bacteria</taxon>
        <taxon>Pseudomonadati</taxon>
        <taxon>Pseudomonadota</taxon>
        <taxon>Gammaproteobacteria</taxon>
        <taxon>SAR86 cluster</taxon>
    </lineage>
</organism>
<proteinExistence type="inferred from homology"/>
<dbReference type="InterPro" id="IPR027417">
    <property type="entry name" value="P-loop_NTPase"/>
</dbReference>
<dbReference type="PANTHER" id="PTHR42798:SF2">
    <property type="entry name" value="ABC TRANSPORTER ATP-BINDING PROTEIN MG467-RELATED"/>
    <property type="match status" value="1"/>
</dbReference>
<name>A0A368BNT6_9GAMM</name>
<sequence>MTIVKDINLSVERGKPISLVGPSGSGKTTLLAIMAGLDLPTRGSVNLLGSNITSMNEDQRAQIRAQDVGFVFQSFHLMPRLSALDNVMLPLEIAGDPDAIEKSQIALDQVGLSARSKNFATQLSGGEKQRVAIARAIVNKPKILFADEPTGNLDQKSSNAVTDLLFSINELINTTLVLVTHDLLLAEKCEDLYELSDGSLL</sequence>
<dbReference type="AlphaFoldDB" id="A0A368BNT6"/>
<dbReference type="InterPro" id="IPR003439">
    <property type="entry name" value="ABC_transporter-like_ATP-bd"/>
</dbReference>
<evidence type="ECO:0000256" key="4">
    <source>
        <dbReference type="ARBA" id="ARBA00022840"/>
    </source>
</evidence>
<gene>
    <name evidence="6" type="ORF">DBW98_01970</name>
</gene>
<feature type="domain" description="ABC transporter" evidence="5">
    <location>
        <begin position="1"/>
        <end position="201"/>
    </location>
</feature>
<keyword evidence="4 6" id="KW-0067">ATP-binding</keyword>
<evidence type="ECO:0000256" key="3">
    <source>
        <dbReference type="ARBA" id="ARBA00022741"/>
    </source>
</evidence>
<dbReference type="PROSITE" id="PS50893">
    <property type="entry name" value="ABC_TRANSPORTER_2"/>
    <property type="match status" value="1"/>
</dbReference>
<dbReference type="EMBL" id="QOPC01000007">
    <property type="protein sequence ID" value="RCL38911.1"/>
    <property type="molecule type" value="Genomic_DNA"/>
</dbReference>
<dbReference type="Gene3D" id="3.40.50.300">
    <property type="entry name" value="P-loop containing nucleotide triphosphate hydrolases"/>
    <property type="match status" value="1"/>
</dbReference>
<dbReference type="InterPro" id="IPR017911">
    <property type="entry name" value="MacB-like_ATP-bd"/>
</dbReference>
<dbReference type="SMART" id="SM00382">
    <property type="entry name" value="AAA"/>
    <property type="match status" value="1"/>
</dbReference>
<dbReference type="CDD" id="cd03255">
    <property type="entry name" value="ABC_MJ0796_LolCDE_FtsE"/>
    <property type="match status" value="1"/>
</dbReference>